<dbReference type="Gramene" id="PRQ23054">
    <property type="protein sequence ID" value="PRQ23054"/>
    <property type="gene ID" value="RchiOBHm_Chr6g0257001"/>
</dbReference>
<dbReference type="EMBL" id="PDCK01000044">
    <property type="protein sequence ID" value="PRQ23054.1"/>
    <property type="molecule type" value="Genomic_DNA"/>
</dbReference>
<name>A0A2P6PMA0_ROSCH</name>
<proteinExistence type="predicted"/>
<dbReference type="InterPro" id="IPR050496">
    <property type="entry name" value="SNF2_RAD54_helicase_repair"/>
</dbReference>
<keyword evidence="2" id="KW-0067">ATP-binding</keyword>
<dbReference type="SMART" id="SM00487">
    <property type="entry name" value="DEXDc"/>
    <property type="match status" value="1"/>
</dbReference>
<dbReference type="AlphaFoldDB" id="A0A2P6PMA0"/>
<dbReference type="InterPro" id="IPR014001">
    <property type="entry name" value="Helicase_ATP-bd"/>
</dbReference>
<dbReference type="GO" id="GO:0015616">
    <property type="term" value="F:DNA translocase activity"/>
    <property type="evidence" value="ECO:0007669"/>
    <property type="project" value="TreeGrafter"/>
</dbReference>
<dbReference type="PANTHER" id="PTHR45629:SF7">
    <property type="entry name" value="DNA EXCISION REPAIR PROTEIN ERCC-6-RELATED"/>
    <property type="match status" value="1"/>
</dbReference>
<evidence type="ECO:0000313" key="3">
    <source>
        <dbReference type="Proteomes" id="UP000238479"/>
    </source>
</evidence>
<dbReference type="SUPFAM" id="SSF52540">
    <property type="entry name" value="P-loop containing nucleoside triphosphate hydrolases"/>
    <property type="match status" value="1"/>
</dbReference>
<dbReference type="InterPro" id="IPR027417">
    <property type="entry name" value="P-loop_NTPase"/>
</dbReference>
<dbReference type="InterPro" id="IPR038718">
    <property type="entry name" value="SNF2-like_sf"/>
</dbReference>
<keyword evidence="2" id="KW-0378">Hydrolase</keyword>
<comment type="caution">
    <text evidence="2">The sequence shown here is derived from an EMBL/GenBank/DDBJ whole genome shotgun (WGS) entry which is preliminary data.</text>
</comment>
<dbReference type="InterPro" id="IPR000330">
    <property type="entry name" value="SNF2_N"/>
</dbReference>
<dbReference type="Proteomes" id="UP000238479">
    <property type="component" value="Chromosome 6"/>
</dbReference>
<organism evidence="2 3">
    <name type="scientific">Rosa chinensis</name>
    <name type="common">China rose</name>
    <dbReference type="NCBI Taxonomy" id="74649"/>
    <lineage>
        <taxon>Eukaryota</taxon>
        <taxon>Viridiplantae</taxon>
        <taxon>Streptophyta</taxon>
        <taxon>Embryophyta</taxon>
        <taxon>Tracheophyta</taxon>
        <taxon>Spermatophyta</taxon>
        <taxon>Magnoliopsida</taxon>
        <taxon>eudicotyledons</taxon>
        <taxon>Gunneridae</taxon>
        <taxon>Pentapetalae</taxon>
        <taxon>rosids</taxon>
        <taxon>fabids</taxon>
        <taxon>Rosales</taxon>
        <taxon>Rosaceae</taxon>
        <taxon>Rosoideae</taxon>
        <taxon>Rosoideae incertae sedis</taxon>
        <taxon>Rosa</taxon>
    </lineage>
</organism>
<sequence>MQKLKSSHSPEEFEDGDANMGQIVVDPLLVRFLRPHQREGVQFMFDCVAGLNSAANIHGCILADDMGDHVLRFVLNLDTFAGWERHCSQSHYFIVYTLLYQGFDGKSMVKKAIIVTPTSLVSNWEAEIKKWVGDRVCLIALCESTRDDVVSGIDQFTSARSRLQVLIVSYETFRMHCTKFSHSESCDLLICDEAHRLKNDQTIRIGHWLLFHASGGFCCQELQCRMT</sequence>
<evidence type="ECO:0000313" key="2">
    <source>
        <dbReference type="EMBL" id="PRQ23054.1"/>
    </source>
</evidence>
<dbReference type="GO" id="GO:0005634">
    <property type="term" value="C:nucleus"/>
    <property type="evidence" value="ECO:0007669"/>
    <property type="project" value="TreeGrafter"/>
</dbReference>
<dbReference type="GO" id="GO:0005524">
    <property type="term" value="F:ATP binding"/>
    <property type="evidence" value="ECO:0007669"/>
    <property type="project" value="InterPro"/>
</dbReference>
<dbReference type="GO" id="GO:0045003">
    <property type="term" value="P:double-strand break repair via synthesis-dependent strand annealing"/>
    <property type="evidence" value="ECO:0007669"/>
    <property type="project" value="TreeGrafter"/>
</dbReference>
<keyword evidence="2" id="KW-0347">Helicase</keyword>
<dbReference type="EC" id="3.6.4.12" evidence="2"/>
<dbReference type="STRING" id="74649.A0A2P6PMA0"/>
<dbReference type="PROSITE" id="PS51192">
    <property type="entry name" value="HELICASE_ATP_BIND_1"/>
    <property type="match status" value="1"/>
</dbReference>
<evidence type="ECO:0000259" key="1">
    <source>
        <dbReference type="PROSITE" id="PS51192"/>
    </source>
</evidence>
<reference evidence="2 3" key="1">
    <citation type="journal article" date="2018" name="Nat. Genet.">
        <title>The Rosa genome provides new insights in the design of modern roses.</title>
        <authorList>
            <person name="Bendahmane M."/>
        </authorList>
    </citation>
    <scope>NUCLEOTIDE SEQUENCE [LARGE SCALE GENOMIC DNA]</scope>
    <source>
        <strain evidence="3">cv. Old Blush</strain>
    </source>
</reference>
<accession>A0A2P6PMA0</accession>
<dbReference type="PANTHER" id="PTHR45629">
    <property type="entry name" value="SNF2/RAD54 FAMILY MEMBER"/>
    <property type="match status" value="1"/>
</dbReference>
<dbReference type="GO" id="GO:0003678">
    <property type="term" value="F:DNA helicase activity"/>
    <property type="evidence" value="ECO:0007669"/>
    <property type="project" value="UniProtKB-EC"/>
</dbReference>
<feature type="domain" description="Helicase ATP-binding" evidence="1">
    <location>
        <begin position="51"/>
        <end position="214"/>
    </location>
</feature>
<dbReference type="GO" id="GO:0016787">
    <property type="term" value="F:hydrolase activity"/>
    <property type="evidence" value="ECO:0007669"/>
    <property type="project" value="UniProtKB-KW"/>
</dbReference>
<protein>
    <submittedName>
        <fullName evidence="2">Putative DNA helicase chromatin remodeling SNF2 family</fullName>
        <ecNumber evidence="2">3.6.4.12</ecNumber>
    </submittedName>
</protein>
<keyword evidence="2" id="KW-0547">Nucleotide-binding</keyword>
<keyword evidence="3" id="KW-1185">Reference proteome</keyword>
<dbReference type="GO" id="GO:0007131">
    <property type="term" value="P:reciprocal meiotic recombination"/>
    <property type="evidence" value="ECO:0007669"/>
    <property type="project" value="TreeGrafter"/>
</dbReference>
<dbReference type="Pfam" id="PF00176">
    <property type="entry name" value="SNF2-rel_dom"/>
    <property type="match status" value="1"/>
</dbReference>
<gene>
    <name evidence="2" type="ORF">RchiOBHm_Chr6g0257001</name>
</gene>
<dbReference type="Gene3D" id="3.40.50.10810">
    <property type="entry name" value="Tandem AAA-ATPase domain"/>
    <property type="match status" value="1"/>
</dbReference>